<proteinExistence type="predicted"/>
<protein>
    <submittedName>
        <fullName evidence="2">Uncharacterized protein</fullName>
    </submittedName>
</protein>
<name>A0A915I0I4_ROMCU</name>
<dbReference type="WBParaSite" id="nRc.2.0.1.t07007-RA">
    <property type="protein sequence ID" value="nRc.2.0.1.t07007-RA"/>
    <property type="gene ID" value="nRc.2.0.1.g07007"/>
</dbReference>
<evidence type="ECO:0000313" key="1">
    <source>
        <dbReference type="Proteomes" id="UP000887565"/>
    </source>
</evidence>
<dbReference type="Proteomes" id="UP000887565">
    <property type="component" value="Unplaced"/>
</dbReference>
<dbReference type="AlphaFoldDB" id="A0A915I0I4"/>
<accession>A0A915I0I4</accession>
<sequence>MQIEELDDQWCRHLHRSGVPQNDRSDDDRSLSTLIIFFDNVVLASNKTFTSELVFDLHKFYSDLINRLEQKAKGPGAPLADCKHRKTLLRILQ</sequence>
<keyword evidence="1" id="KW-1185">Reference proteome</keyword>
<evidence type="ECO:0000313" key="2">
    <source>
        <dbReference type="WBParaSite" id="nRc.2.0.1.t07007-RA"/>
    </source>
</evidence>
<reference evidence="2" key="1">
    <citation type="submission" date="2022-11" db="UniProtKB">
        <authorList>
            <consortium name="WormBaseParasite"/>
        </authorList>
    </citation>
    <scope>IDENTIFICATION</scope>
</reference>
<organism evidence="1 2">
    <name type="scientific">Romanomermis culicivorax</name>
    <name type="common">Nematode worm</name>
    <dbReference type="NCBI Taxonomy" id="13658"/>
    <lineage>
        <taxon>Eukaryota</taxon>
        <taxon>Metazoa</taxon>
        <taxon>Ecdysozoa</taxon>
        <taxon>Nematoda</taxon>
        <taxon>Enoplea</taxon>
        <taxon>Dorylaimia</taxon>
        <taxon>Mermithida</taxon>
        <taxon>Mermithoidea</taxon>
        <taxon>Mermithidae</taxon>
        <taxon>Romanomermis</taxon>
    </lineage>
</organism>